<feature type="chain" id="PRO_5046388612" evidence="3">
    <location>
        <begin position="32"/>
        <end position="206"/>
    </location>
</feature>
<evidence type="ECO:0000259" key="4">
    <source>
        <dbReference type="PROSITE" id="PS51779"/>
    </source>
</evidence>
<feature type="domain" description="POTRA" evidence="4">
    <location>
        <begin position="38"/>
        <end position="113"/>
    </location>
</feature>
<name>A0ABT1W895_9PROT</name>
<protein>
    <submittedName>
        <fullName evidence="5">FtsQ-type POTRA domain-containing protein</fullName>
    </submittedName>
</protein>
<accession>A0ABT1W895</accession>
<sequence>MSSSRSNAFRAGAAALLAAGLAVPALTPAMAQTASGSYTLTKITFQGNSQVPTDELMSALPYKVGDKVDHAALQEDANAVGAVYQKHNVGAGITQKMTSLHNKAQLTYVIDEKPPVAPTVVHVGITADTVNVTGNKKISTAQILAASGIKPGDTVTNEKIQAAQTAIQGLYKKANIGASISTDWTNAAQPQHINLVFKITEKDDDN</sequence>
<evidence type="ECO:0000256" key="1">
    <source>
        <dbReference type="ARBA" id="ARBA00004370"/>
    </source>
</evidence>
<dbReference type="Pfam" id="PF07244">
    <property type="entry name" value="POTRA"/>
    <property type="match status" value="2"/>
</dbReference>
<dbReference type="InterPro" id="IPR006311">
    <property type="entry name" value="TAT_signal"/>
</dbReference>
<reference evidence="5 6" key="1">
    <citation type="submission" date="2022-06" db="EMBL/GenBank/DDBJ databases">
        <title>Endosaccharibacter gen. nov., sp. nov., endophytic bacteria isolated from sugarcane.</title>
        <authorList>
            <person name="Pitiwittayakul N."/>
            <person name="Yukphan P."/>
            <person name="Charoenyingcharoen P."/>
            <person name="Tanasupawat S."/>
        </authorList>
    </citation>
    <scope>NUCLEOTIDE SEQUENCE [LARGE SCALE GENOMIC DNA]</scope>
    <source>
        <strain evidence="5 6">KSS8</strain>
    </source>
</reference>
<dbReference type="PROSITE" id="PS51779">
    <property type="entry name" value="POTRA"/>
    <property type="match status" value="2"/>
</dbReference>
<comment type="caution">
    <text evidence="5">The sequence shown here is derived from an EMBL/GenBank/DDBJ whole genome shotgun (WGS) entry which is preliminary data.</text>
</comment>
<dbReference type="Proteomes" id="UP001524587">
    <property type="component" value="Unassembled WGS sequence"/>
</dbReference>
<dbReference type="RefSeq" id="WP_422863814.1">
    <property type="nucleotide sequence ID" value="NZ_JAMSKV010000005.1"/>
</dbReference>
<evidence type="ECO:0000256" key="2">
    <source>
        <dbReference type="ARBA" id="ARBA00023136"/>
    </source>
</evidence>
<dbReference type="InterPro" id="IPR010827">
    <property type="entry name" value="BamA/TamA_POTRA"/>
</dbReference>
<evidence type="ECO:0000313" key="5">
    <source>
        <dbReference type="EMBL" id="MCQ8278341.1"/>
    </source>
</evidence>
<dbReference type="EMBL" id="JAMSKV010000005">
    <property type="protein sequence ID" value="MCQ8278341.1"/>
    <property type="molecule type" value="Genomic_DNA"/>
</dbReference>
<feature type="domain" description="POTRA" evidence="4">
    <location>
        <begin position="125"/>
        <end position="202"/>
    </location>
</feature>
<keyword evidence="2" id="KW-0472">Membrane</keyword>
<comment type="subcellular location">
    <subcellularLocation>
        <location evidence="1">Membrane</location>
    </subcellularLocation>
</comment>
<feature type="signal peptide" evidence="3">
    <location>
        <begin position="1"/>
        <end position="31"/>
    </location>
</feature>
<dbReference type="Gene3D" id="3.10.20.310">
    <property type="entry name" value="membrane protein fhac"/>
    <property type="match status" value="2"/>
</dbReference>
<keyword evidence="3" id="KW-0732">Signal</keyword>
<evidence type="ECO:0000256" key="3">
    <source>
        <dbReference type="SAM" id="SignalP"/>
    </source>
</evidence>
<gene>
    <name evidence="5" type="ORF">NFI95_07740</name>
</gene>
<organism evidence="5 6">
    <name type="scientific">Endosaccharibacter trunci</name>
    <dbReference type="NCBI Taxonomy" id="2812733"/>
    <lineage>
        <taxon>Bacteria</taxon>
        <taxon>Pseudomonadati</taxon>
        <taxon>Pseudomonadota</taxon>
        <taxon>Alphaproteobacteria</taxon>
        <taxon>Acetobacterales</taxon>
        <taxon>Acetobacteraceae</taxon>
        <taxon>Endosaccharibacter</taxon>
    </lineage>
</organism>
<dbReference type="PROSITE" id="PS51318">
    <property type="entry name" value="TAT"/>
    <property type="match status" value="1"/>
</dbReference>
<proteinExistence type="predicted"/>
<dbReference type="InterPro" id="IPR034746">
    <property type="entry name" value="POTRA"/>
</dbReference>
<keyword evidence="6" id="KW-1185">Reference proteome</keyword>
<evidence type="ECO:0000313" key="6">
    <source>
        <dbReference type="Proteomes" id="UP001524587"/>
    </source>
</evidence>